<feature type="modified residue" description="N6-(pyridoxal phosphate)lysine" evidence="6">
    <location>
        <position position="295"/>
    </location>
</feature>
<dbReference type="Proteomes" id="UP000255224">
    <property type="component" value="Unassembled WGS sequence"/>
</dbReference>
<reference evidence="8" key="3">
    <citation type="submission" date="2018-11" db="EMBL/GenBank/DDBJ databases">
        <title>Proposal to divide the Flavobacteriaceae and reorganize its genera based on Amino Acid Identity values calculated from whole genome sequences.</title>
        <authorList>
            <person name="Nicholson A.C."/>
            <person name="Gulvik C.A."/>
            <person name="Whitney A.M."/>
            <person name="Humrighouse B.W."/>
            <person name="Bell M."/>
            <person name="Holmes B."/>
            <person name="Steigerwalt A."/>
            <person name="Villarma A."/>
            <person name="Sheth M."/>
            <person name="Batra D."/>
            <person name="Pryor J."/>
            <person name="Bernardet J.-F."/>
            <person name="Hugo C."/>
            <person name="Kampfer P."/>
            <person name="Newman J."/>
            <person name="Mcquiston J.R."/>
        </authorList>
    </citation>
    <scope>NUCLEOTIDE SEQUENCE [LARGE SCALE GENOMIC DNA]</scope>
    <source>
        <strain evidence="8">G0188</strain>
    </source>
</reference>
<evidence type="ECO:0000256" key="1">
    <source>
        <dbReference type="ARBA" id="ARBA00001933"/>
    </source>
</evidence>
<evidence type="ECO:0000256" key="7">
    <source>
        <dbReference type="RuleBase" id="RU000382"/>
    </source>
</evidence>
<keyword evidence="3" id="KW-0210">Decarboxylase</keyword>
<evidence type="ECO:0000313" key="9">
    <source>
        <dbReference type="EMBL" id="STD12463.1"/>
    </source>
</evidence>
<dbReference type="PRINTS" id="PR00800">
    <property type="entry name" value="YHDCRBOXLASE"/>
</dbReference>
<evidence type="ECO:0000313" key="10">
    <source>
        <dbReference type="Proteomes" id="UP000255224"/>
    </source>
</evidence>
<name>A0A1M6ZRA0_CHRCU</name>
<dbReference type="Pfam" id="PF00282">
    <property type="entry name" value="Pyridoxal_deC"/>
    <property type="match status" value="1"/>
</dbReference>
<accession>A0A1M6ZRA0</accession>
<gene>
    <name evidence="9" type="primary">ddc_2</name>
    <name evidence="8" type="ORF">EG346_06500</name>
    <name evidence="9" type="ORF">NCTC13533_05214</name>
</gene>
<comment type="cofactor">
    <cofactor evidence="1 6 7">
        <name>pyridoxal 5'-phosphate</name>
        <dbReference type="ChEBI" id="CHEBI:597326"/>
    </cofactor>
</comment>
<proteinExistence type="inferred from homology"/>
<reference evidence="9 10" key="1">
    <citation type="submission" date="2018-06" db="EMBL/GenBank/DDBJ databases">
        <authorList>
            <consortium name="Pathogen Informatics"/>
            <person name="Doyle S."/>
        </authorList>
    </citation>
    <scope>NUCLEOTIDE SEQUENCE [LARGE SCALE GENOMIC DNA]</scope>
    <source>
        <strain evidence="9 10">NCTC13533</strain>
    </source>
</reference>
<evidence type="ECO:0000313" key="8">
    <source>
        <dbReference type="EMBL" id="AZA47862.1"/>
    </source>
</evidence>
<dbReference type="GO" id="GO:0030170">
    <property type="term" value="F:pyridoxal phosphate binding"/>
    <property type="evidence" value="ECO:0007669"/>
    <property type="project" value="InterPro"/>
</dbReference>
<dbReference type="OrthoDB" id="9803665at2"/>
<evidence type="ECO:0000256" key="2">
    <source>
        <dbReference type="ARBA" id="ARBA00009533"/>
    </source>
</evidence>
<accession>A0A376ES84</accession>
<dbReference type="GO" id="GO:0008483">
    <property type="term" value="F:transaminase activity"/>
    <property type="evidence" value="ECO:0007669"/>
    <property type="project" value="UniProtKB-KW"/>
</dbReference>
<dbReference type="KEGG" id="ccau:EG346_06500"/>
<keyword evidence="4 6" id="KW-0663">Pyridoxal phosphate</keyword>
<dbReference type="PANTHER" id="PTHR11999:SF70">
    <property type="entry name" value="MIP05841P"/>
    <property type="match status" value="1"/>
</dbReference>
<dbReference type="AlphaFoldDB" id="A0A1M6ZRA0"/>
<keyword evidence="11" id="KW-1185">Reference proteome</keyword>
<dbReference type="GO" id="GO:0019752">
    <property type="term" value="P:carboxylic acid metabolic process"/>
    <property type="evidence" value="ECO:0007669"/>
    <property type="project" value="InterPro"/>
</dbReference>
<evidence type="ECO:0000256" key="3">
    <source>
        <dbReference type="ARBA" id="ARBA00022793"/>
    </source>
</evidence>
<dbReference type="InterPro" id="IPR015422">
    <property type="entry name" value="PyrdxlP-dep_Trfase_small"/>
</dbReference>
<dbReference type="Gene3D" id="3.40.640.10">
    <property type="entry name" value="Type I PLP-dependent aspartate aminotransferase-like (Major domain)"/>
    <property type="match status" value="1"/>
</dbReference>
<dbReference type="EMBL" id="UFVQ01000003">
    <property type="protein sequence ID" value="STD12463.1"/>
    <property type="molecule type" value="Genomic_DNA"/>
</dbReference>
<comment type="similarity">
    <text evidence="2 7">Belongs to the group II decarboxylase family.</text>
</comment>
<dbReference type="EMBL" id="CP033920">
    <property type="protein sequence ID" value="AZA47862.1"/>
    <property type="molecule type" value="Genomic_DNA"/>
</dbReference>
<keyword evidence="5 7" id="KW-0456">Lyase</keyword>
<evidence type="ECO:0000256" key="5">
    <source>
        <dbReference type="ARBA" id="ARBA00023239"/>
    </source>
</evidence>
<dbReference type="Proteomes" id="UP000273270">
    <property type="component" value="Chromosome"/>
</dbReference>
<evidence type="ECO:0000313" key="11">
    <source>
        <dbReference type="Proteomes" id="UP000273270"/>
    </source>
</evidence>
<dbReference type="InterPro" id="IPR010977">
    <property type="entry name" value="Aromatic_deC"/>
</dbReference>
<protein>
    <submittedName>
        <fullName evidence="8">Aspartate aminotransferase family protein</fullName>
    </submittedName>
    <submittedName>
        <fullName evidence="9">L-2,4-diaminobutyrate decarboxylase</fullName>
        <ecNumber evidence="9">4.1.1.86</ecNumber>
    </submittedName>
</protein>
<dbReference type="RefSeq" id="WP_073328470.1">
    <property type="nucleotide sequence ID" value="NZ_CP033920.1"/>
</dbReference>
<sequence length="467" mass="52958">MKRVLEIDKEEFSEILEKTFSEIVHFFNSLDEISTQPNVKLEHQKLSYEGWGSKKVLEYFQQAVKPIISGSSGPKYWGFVTGGATPAALIGDFLATIYDQNTQRINQGGDISALLEVETVKMLLDFFSLPDSFEGGFVTGATMSNFTCLATARQWAGHQINKNYALEGVSTDDFVILSAEPHSSVVKCLSMLGIGSNNIVSVRKKDETREAVDVEDLEQKLELYKAKQIIISTSGGTVNTVDFDDMKSISRLKEKYNFWWHIDAAFGGFANILDEYKHLLDGWENADSIAVDCHKWMNVPYENAVYFIRKEHSVLQMQVFQNSNAAYLGNPEDNFSYGNFTPENSRRFRALPTWFTLKAYGKEGYQNIVRNNIQNAQKFSVFVENHPALQLLSETRLNCVCFSLKENPEKSSKLLDIINENEKIFMTPTKLNNKAGIRAAFVNWRTSDKDLDVAFTEIQFALDKMDI</sequence>
<evidence type="ECO:0000256" key="4">
    <source>
        <dbReference type="ARBA" id="ARBA00022898"/>
    </source>
</evidence>
<reference evidence="11" key="2">
    <citation type="submission" date="2018-11" db="EMBL/GenBank/DDBJ databases">
        <title>Proposal to divide the Flavobacteriaceae and reorganize its genera based on Amino Acid Identity values calculated from whole genome sequences.</title>
        <authorList>
            <person name="Nicholson A.C."/>
            <person name="Gulvik C.A."/>
            <person name="Whitney A.M."/>
            <person name="Humrighouse B.W."/>
            <person name="Bell M."/>
            <person name="Holmes B."/>
            <person name="Steigerwalt A.G."/>
            <person name="Villarma A."/>
            <person name="Sheth M."/>
            <person name="Batra D."/>
            <person name="Pryor J."/>
            <person name="Bernardet J.-F."/>
            <person name="Hugo C."/>
            <person name="Kampfer P."/>
            <person name="Newman J."/>
            <person name="McQuiston J.R."/>
        </authorList>
    </citation>
    <scope>NUCLEOTIDE SEQUENCE [LARGE SCALE GENOMIC DNA]</scope>
    <source>
        <strain evidence="11">G0188</strain>
    </source>
</reference>
<keyword evidence="8" id="KW-0032">Aminotransferase</keyword>
<dbReference type="Gene3D" id="3.90.1150.10">
    <property type="entry name" value="Aspartate Aminotransferase, domain 1"/>
    <property type="match status" value="1"/>
</dbReference>
<keyword evidence="8" id="KW-0808">Transferase</keyword>
<dbReference type="SUPFAM" id="SSF53383">
    <property type="entry name" value="PLP-dependent transferases"/>
    <property type="match status" value="1"/>
</dbReference>
<dbReference type="GO" id="GO:0033983">
    <property type="term" value="F:diaminobutyrate decarboxylase activity"/>
    <property type="evidence" value="ECO:0007669"/>
    <property type="project" value="UniProtKB-EC"/>
</dbReference>
<dbReference type="GO" id="GO:0006520">
    <property type="term" value="P:amino acid metabolic process"/>
    <property type="evidence" value="ECO:0007669"/>
    <property type="project" value="InterPro"/>
</dbReference>
<dbReference type="InterPro" id="IPR002129">
    <property type="entry name" value="PyrdxlP-dep_de-COase"/>
</dbReference>
<dbReference type="InterPro" id="IPR015424">
    <property type="entry name" value="PyrdxlP-dep_Trfase"/>
</dbReference>
<dbReference type="PANTHER" id="PTHR11999">
    <property type="entry name" value="GROUP II PYRIDOXAL-5-PHOSPHATE DECARBOXYLASE"/>
    <property type="match status" value="1"/>
</dbReference>
<organism evidence="9 10">
    <name type="scientific">Chryseobacterium carnipullorum</name>
    <dbReference type="NCBI Taxonomy" id="1124835"/>
    <lineage>
        <taxon>Bacteria</taxon>
        <taxon>Pseudomonadati</taxon>
        <taxon>Bacteroidota</taxon>
        <taxon>Flavobacteriia</taxon>
        <taxon>Flavobacteriales</taxon>
        <taxon>Weeksellaceae</taxon>
        <taxon>Chryseobacterium group</taxon>
        <taxon>Chryseobacterium</taxon>
    </lineage>
</organism>
<dbReference type="EC" id="4.1.1.86" evidence="9"/>
<evidence type="ECO:0000256" key="6">
    <source>
        <dbReference type="PIRSR" id="PIRSR602129-50"/>
    </source>
</evidence>
<dbReference type="InterPro" id="IPR015421">
    <property type="entry name" value="PyrdxlP-dep_Trfase_major"/>
</dbReference>